<evidence type="ECO:0000313" key="2">
    <source>
        <dbReference type="WBParaSite" id="JU765_v2.g9503.t1"/>
    </source>
</evidence>
<protein>
    <submittedName>
        <fullName evidence="2">Major facilitator superfamily (MFS) profile domain-containing protein</fullName>
    </submittedName>
</protein>
<evidence type="ECO:0000313" key="1">
    <source>
        <dbReference type="Proteomes" id="UP000887576"/>
    </source>
</evidence>
<organism evidence="1 2">
    <name type="scientific">Panagrolaimus sp. JU765</name>
    <dbReference type="NCBI Taxonomy" id="591449"/>
    <lineage>
        <taxon>Eukaryota</taxon>
        <taxon>Metazoa</taxon>
        <taxon>Ecdysozoa</taxon>
        <taxon>Nematoda</taxon>
        <taxon>Chromadorea</taxon>
        <taxon>Rhabditida</taxon>
        <taxon>Tylenchina</taxon>
        <taxon>Panagrolaimomorpha</taxon>
        <taxon>Panagrolaimoidea</taxon>
        <taxon>Panagrolaimidae</taxon>
        <taxon>Panagrolaimus</taxon>
    </lineage>
</organism>
<sequence>MSEPFSPTSLPPAFDEYPGSIVDERSPLLGTFSAGSVVTDPGIFASNLTREEDLLAAPNTATYVDDEEYRPPRRSPRRLNAARRRKRFRNARRANSESDLRKLRRPFIASPFMPTVATQTAIADRRRASAAGSNQQGRSVASSSATNGKYGALQLKKSTPEEEDDEDEEEEDSSPDSSSTSEDSSVTRFSDLTGKQWAAVGMLAIANLCSTVAFSCIAPFYPGEAQMKGLTTSEIGVIFGVFELVMFVTTPILGKYMALLGSKKVFTFGILFTGVTAIAFGLLNLLPEGRIFFWASLGIRCAEALGDASFVTSSFVISAKSFPGRIATIVGIMETFAGLGYTAGPVIGGVLYEYGGFQMPFFVLGVLLILASILSIFLIEEFEDDEEETDDEKGMLGMLKIPVIWIMVFAIIICAISLNFFDPTLADHLASFNLSTTLVGLMFLLCGGIYTATAPIWGLLIDRWHCCNALMVFGSTATIFSMLLIGPSPIFNFEKNLIMIGIALAIMGVAAGALYIPTFQNCLDAVKEYGYDDSFKTYGCVSGVFQSAFALGAFIGPTLGGMSVEAIGFPWTTTIIGFINIVFVTFLSVYLTTKSKICSTPTKEHRAIPQV</sequence>
<proteinExistence type="predicted"/>
<dbReference type="Proteomes" id="UP000887576">
    <property type="component" value="Unplaced"/>
</dbReference>
<name>A0AC34RRY3_9BILA</name>
<dbReference type="WBParaSite" id="JU765_v2.g9503.t1">
    <property type="protein sequence ID" value="JU765_v2.g9503.t1"/>
    <property type="gene ID" value="JU765_v2.g9503"/>
</dbReference>
<accession>A0AC34RRY3</accession>
<reference evidence="2" key="1">
    <citation type="submission" date="2022-11" db="UniProtKB">
        <authorList>
            <consortium name="WormBaseParasite"/>
        </authorList>
    </citation>
    <scope>IDENTIFICATION</scope>
</reference>